<dbReference type="GO" id="GO:0051015">
    <property type="term" value="F:actin filament binding"/>
    <property type="evidence" value="ECO:0000318"/>
    <property type="project" value="GO_Central"/>
</dbReference>
<dbReference type="InterPro" id="IPR043592">
    <property type="entry name" value="FMNL_animal"/>
</dbReference>
<dbReference type="Proteomes" id="UP000001593">
    <property type="component" value="Unassembled WGS sequence"/>
</dbReference>
<dbReference type="Gene3D" id="1.25.10.10">
    <property type="entry name" value="Leucine-rich Repeat Variant"/>
    <property type="match status" value="1"/>
</dbReference>
<dbReference type="EMBL" id="DS469597">
    <property type="protein sequence ID" value="EDO40029.1"/>
    <property type="molecule type" value="Genomic_DNA"/>
</dbReference>
<dbReference type="PANTHER" id="PTHR45857:SF4">
    <property type="entry name" value="FORMIN-LIKE PROTEIN"/>
    <property type="match status" value="1"/>
</dbReference>
<evidence type="ECO:0000313" key="7">
    <source>
        <dbReference type="Proteomes" id="UP000001593"/>
    </source>
</evidence>
<feature type="domain" description="GBD/FH3" evidence="4">
    <location>
        <begin position="1"/>
        <end position="373"/>
    </location>
</feature>
<dbReference type="AlphaFoldDB" id="A7S8A4"/>
<dbReference type="InParanoid" id="A7S8A4"/>
<evidence type="ECO:0000259" key="5">
    <source>
        <dbReference type="PROSITE" id="PS51444"/>
    </source>
</evidence>
<evidence type="ECO:0000256" key="2">
    <source>
        <dbReference type="SAM" id="Coils"/>
    </source>
</evidence>
<dbReference type="SMART" id="SM01140">
    <property type="entry name" value="Drf_GBD"/>
    <property type="match status" value="1"/>
</dbReference>
<dbReference type="STRING" id="45351.A7S8A4"/>
<dbReference type="SMART" id="SM00498">
    <property type="entry name" value="FH2"/>
    <property type="match status" value="1"/>
</dbReference>
<keyword evidence="2" id="KW-0175">Coiled coil</keyword>
<evidence type="ECO:0000256" key="1">
    <source>
        <dbReference type="ARBA" id="ARBA00023449"/>
    </source>
</evidence>
<dbReference type="eggNOG" id="KOG1923">
    <property type="taxonomic scope" value="Eukaryota"/>
</dbReference>
<dbReference type="InterPro" id="IPR011989">
    <property type="entry name" value="ARM-like"/>
</dbReference>
<dbReference type="PANTHER" id="PTHR45857">
    <property type="entry name" value="FORMIN-LIKE PROTEIN"/>
    <property type="match status" value="1"/>
</dbReference>
<evidence type="ECO:0000259" key="4">
    <source>
        <dbReference type="PROSITE" id="PS51232"/>
    </source>
</evidence>
<evidence type="ECO:0008006" key="8">
    <source>
        <dbReference type="Google" id="ProtNLM"/>
    </source>
</evidence>
<dbReference type="GO" id="GO:0031267">
    <property type="term" value="F:small GTPase binding"/>
    <property type="evidence" value="ECO:0007669"/>
    <property type="project" value="InterPro"/>
</dbReference>
<feature type="domain" description="FH2" evidence="5">
    <location>
        <begin position="418"/>
        <end position="869"/>
    </location>
</feature>
<dbReference type="Pfam" id="PF06367">
    <property type="entry name" value="Drf_FH3"/>
    <property type="match status" value="1"/>
</dbReference>
<dbReference type="Pfam" id="PF02181">
    <property type="entry name" value="FH2"/>
    <property type="match status" value="2"/>
</dbReference>
<dbReference type="InterPro" id="IPR010473">
    <property type="entry name" value="GTPase-bd"/>
</dbReference>
<keyword evidence="7" id="KW-1185">Reference proteome</keyword>
<dbReference type="HOGENOM" id="CLU_320880_0_0_1"/>
<feature type="region of interest" description="Disordered" evidence="3">
    <location>
        <begin position="96"/>
        <end position="122"/>
    </location>
</feature>
<evidence type="ECO:0000313" key="6">
    <source>
        <dbReference type="EMBL" id="EDO40029.1"/>
    </source>
</evidence>
<dbReference type="GO" id="GO:0030866">
    <property type="term" value="P:cortical actin cytoskeleton organization"/>
    <property type="evidence" value="ECO:0000318"/>
    <property type="project" value="GO_Central"/>
</dbReference>
<feature type="coiled-coil region" evidence="2">
    <location>
        <begin position="305"/>
        <end position="360"/>
    </location>
</feature>
<dbReference type="GO" id="GO:0008360">
    <property type="term" value="P:regulation of cell shape"/>
    <property type="evidence" value="ECO:0000318"/>
    <property type="project" value="GO_Central"/>
</dbReference>
<dbReference type="OMA" id="HMMSEEI"/>
<dbReference type="GO" id="GO:0005829">
    <property type="term" value="C:cytosol"/>
    <property type="evidence" value="ECO:0000318"/>
    <property type="project" value="GO_Central"/>
</dbReference>
<dbReference type="InterPro" id="IPR042201">
    <property type="entry name" value="FH2_Formin_sf"/>
</dbReference>
<dbReference type="PROSITE" id="PS51232">
    <property type="entry name" value="GBD_FH3"/>
    <property type="match status" value="1"/>
</dbReference>
<proteinExistence type="inferred from homology"/>
<evidence type="ECO:0000256" key="3">
    <source>
        <dbReference type="SAM" id="MobiDB-lite"/>
    </source>
</evidence>
<dbReference type="GO" id="GO:0016477">
    <property type="term" value="P:cell migration"/>
    <property type="evidence" value="ECO:0000318"/>
    <property type="project" value="GO_Central"/>
</dbReference>
<dbReference type="SUPFAM" id="SSF101447">
    <property type="entry name" value="Formin homology 2 domain (FH2 domain)"/>
    <property type="match status" value="2"/>
</dbReference>
<organism evidence="6 7">
    <name type="scientific">Nematostella vectensis</name>
    <name type="common">Starlet sea anemone</name>
    <dbReference type="NCBI Taxonomy" id="45351"/>
    <lineage>
        <taxon>Eukaryota</taxon>
        <taxon>Metazoa</taxon>
        <taxon>Cnidaria</taxon>
        <taxon>Anthozoa</taxon>
        <taxon>Hexacorallia</taxon>
        <taxon>Actiniaria</taxon>
        <taxon>Edwardsiidae</taxon>
        <taxon>Nematostella</taxon>
    </lineage>
</organism>
<sequence length="904" mass="104769">MATEELMQPKYTSGFYIEQLRGHKEIVSGSGQKTGANYKRLIKTLEPVEMVLRSLEIDLRTHPNTTWLREFIDDPYRGHMALVEFLQFLHLNPPSNDSSDDIGDTDKSKVSKKTGSQKSVKPDVLARSHIDEHLCLQSLRVLMKNKYGFQSVMRAPEVVKAIILCLKINNRKTQALVLKILTHICEESEHYEKVIDSVRFYTKTSRESRPFENIVQLIFSKPTSPTFQTIILNFINKFVSCAPSFNLKVFHQQEFEDAGLDVDKIERTLEGAEATAVREALKIWRDNYINVQNVMDEFVTLRERSKYLRDEVDLLQSKLEESEANQTEMRTKNTELQAACEEYRLRTTELQTALENLVKQVKNEAEAIEVPDDLINTLSEAEAAANPPEAPPLPPFAPLPPPVPPPPPAIEDPILGYKRVRQSSRVRLPMLNWVPVHNGPRQTFFDDTDEDEIMGVLDFDDFDRKFELKHHMMSEEIIARRETAAKRAAEMISVIDQKRARNLVIARRRIQHDTERIKELVSHCDLAELPSEHAELLLKFVPTKEELAGLSEHADEYDRLAEADQFMFQMAQVERYEAKLGVMTFIGVFDELMNSVIPLMMEKMRMTSNKKRIMTFFLNSGYRVCSPSSHVNNKQHQTQEVVQDPILGYKRVRQSSRVRLPMLNWVPVHNGPRQTFFDDTDEDEIMGVLDFDDFDRKFELKHHMMSEEIIARRETAAKRAAEMISVIDQKRARNLVGRYENYRSSPVIPSVPRPNVSLQTLAADVQGLRKGLDLTKSERDKQPNNFIIFNFYNNAFRKVQRVTERYRKMEETYTQVCTMFYEDPKKREPSEFFKTFTDFVGFYKRAEKEMDDIDRQEAAEANLKRMLSKGPHDLPDRASLANQIAQEVKRRSQYNDIETTIISI</sequence>
<comment type="similarity">
    <text evidence="1">Belongs to the formin homology family.</text>
</comment>
<dbReference type="InterPro" id="IPR014768">
    <property type="entry name" value="GBD/FH3_dom"/>
</dbReference>
<reference evidence="6 7" key="1">
    <citation type="journal article" date="2007" name="Science">
        <title>Sea anemone genome reveals ancestral eumetazoan gene repertoire and genomic organization.</title>
        <authorList>
            <person name="Putnam N.H."/>
            <person name="Srivastava M."/>
            <person name="Hellsten U."/>
            <person name="Dirks B."/>
            <person name="Chapman J."/>
            <person name="Salamov A."/>
            <person name="Terry A."/>
            <person name="Shapiro H."/>
            <person name="Lindquist E."/>
            <person name="Kapitonov V.V."/>
            <person name="Jurka J."/>
            <person name="Genikhovich G."/>
            <person name="Grigoriev I.V."/>
            <person name="Lucas S.M."/>
            <person name="Steele R.E."/>
            <person name="Finnerty J.R."/>
            <person name="Technau U."/>
            <person name="Martindale M.Q."/>
            <person name="Rokhsar D.S."/>
        </authorList>
    </citation>
    <scope>NUCLEOTIDE SEQUENCE [LARGE SCALE GENOMIC DNA]</scope>
    <source>
        <strain evidence="7">CH2 X CH6</strain>
    </source>
</reference>
<dbReference type="PROSITE" id="PS51444">
    <property type="entry name" value="FH2"/>
    <property type="match status" value="1"/>
</dbReference>
<dbReference type="InterPro" id="IPR016024">
    <property type="entry name" value="ARM-type_fold"/>
</dbReference>
<accession>A7S8A4</accession>
<dbReference type="Gene3D" id="1.20.58.2220">
    <property type="entry name" value="Formin, FH2 domain"/>
    <property type="match status" value="3"/>
</dbReference>
<dbReference type="SMART" id="SM01139">
    <property type="entry name" value="Drf_FH3"/>
    <property type="match status" value="1"/>
</dbReference>
<dbReference type="SUPFAM" id="SSF48371">
    <property type="entry name" value="ARM repeat"/>
    <property type="match status" value="1"/>
</dbReference>
<gene>
    <name evidence="6" type="ORF">NEMVEDRAFT_v1g208334</name>
</gene>
<dbReference type="PhylomeDB" id="A7S8A4"/>
<name>A7S8A4_NEMVE</name>
<dbReference type="Pfam" id="PF06371">
    <property type="entry name" value="Drf_GBD"/>
    <property type="match status" value="1"/>
</dbReference>
<protein>
    <recommendedName>
        <fullName evidence="8">Formin-like protein</fullName>
    </recommendedName>
</protein>
<dbReference type="InterPro" id="IPR010472">
    <property type="entry name" value="FH3_dom"/>
</dbReference>
<dbReference type="InterPro" id="IPR015425">
    <property type="entry name" value="FH2_Formin"/>
</dbReference>